<dbReference type="InterPro" id="IPR011880">
    <property type="entry name" value="PA_CoA_ligase"/>
</dbReference>
<dbReference type="Proteomes" id="UP001593833">
    <property type="component" value="Unassembled WGS sequence"/>
</dbReference>
<comment type="catalytic activity">
    <reaction evidence="1">
        <text>2-phenylacetate + ATP + CoA = phenylacetyl-CoA + AMP + diphosphate</text>
        <dbReference type="Rhea" id="RHEA:20956"/>
        <dbReference type="ChEBI" id="CHEBI:18401"/>
        <dbReference type="ChEBI" id="CHEBI:30616"/>
        <dbReference type="ChEBI" id="CHEBI:33019"/>
        <dbReference type="ChEBI" id="CHEBI:57287"/>
        <dbReference type="ChEBI" id="CHEBI:57390"/>
        <dbReference type="ChEBI" id="CHEBI:456215"/>
        <dbReference type="EC" id="6.2.1.30"/>
    </reaction>
</comment>
<dbReference type="InterPro" id="IPR000873">
    <property type="entry name" value="AMP-dep_synth/lig_dom"/>
</dbReference>
<dbReference type="InterPro" id="IPR051414">
    <property type="entry name" value="Adenylate-forming_Reductase"/>
</dbReference>
<reference evidence="4 5" key="1">
    <citation type="submission" date="2024-09" db="EMBL/GenBank/DDBJ databases">
        <authorList>
            <person name="D'Angelo T."/>
        </authorList>
    </citation>
    <scope>NUCLEOTIDE SEQUENCE [LARGE SCALE GENOMIC DNA]</scope>
    <source>
        <strain evidence="4">SAG AM-320-E07</strain>
    </source>
</reference>
<evidence type="ECO:0000313" key="5">
    <source>
        <dbReference type="Proteomes" id="UP001593833"/>
    </source>
</evidence>
<dbReference type="SUPFAM" id="SSF56801">
    <property type="entry name" value="Acetyl-CoA synthetase-like"/>
    <property type="match status" value="1"/>
</dbReference>
<dbReference type="Pfam" id="PF14535">
    <property type="entry name" value="AMP-binding_C_2"/>
    <property type="match status" value="1"/>
</dbReference>
<dbReference type="EC" id="6.2.1.30" evidence="1"/>
<dbReference type="CDD" id="cd05913">
    <property type="entry name" value="PaaK"/>
    <property type="match status" value="1"/>
</dbReference>
<dbReference type="InterPro" id="IPR042099">
    <property type="entry name" value="ANL_N_sf"/>
</dbReference>
<evidence type="ECO:0000313" key="4">
    <source>
        <dbReference type="EMBL" id="MFC1572730.1"/>
    </source>
</evidence>
<dbReference type="InterPro" id="IPR045851">
    <property type="entry name" value="AMP-bd_C_sf"/>
</dbReference>
<dbReference type="EMBL" id="JBHPKH010000034">
    <property type="protein sequence ID" value="MFC1572730.1"/>
    <property type="molecule type" value="Genomic_DNA"/>
</dbReference>
<dbReference type="PANTHER" id="PTHR43439">
    <property type="entry name" value="PHENYLACETATE-COENZYME A LIGASE"/>
    <property type="match status" value="1"/>
</dbReference>
<keyword evidence="1 4" id="KW-0436">Ligase</keyword>
<gene>
    <name evidence="4" type="ORF">ACFL6M_03935</name>
</gene>
<protein>
    <recommendedName>
        <fullName evidence="1">Phenylacetate-coenzyme A ligase</fullName>
        <ecNumber evidence="1">6.2.1.30</ecNumber>
    </recommendedName>
    <alternativeName>
        <fullName evidence="1">Phenylacetyl-CoA ligase</fullName>
    </alternativeName>
</protein>
<dbReference type="Gene3D" id="3.30.300.30">
    <property type="match status" value="1"/>
</dbReference>
<evidence type="ECO:0000259" key="2">
    <source>
        <dbReference type="Pfam" id="PF00501"/>
    </source>
</evidence>
<dbReference type="Gene3D" id="3.40.50.12780">
    <property type="entry name" value="N-terminal domain of ligase-like"/>
    <property type="match status" value="1"/>
</dbReference>
<feature type="domain" description="AMP-dependent synthetase/ligase" evidence="2">
    <location>
        <begin position="72"/>
        <end position="275"/>
    </location>
</feature>
<dbReference type="GO" id="GO:0016874">
    <property type="term" value="F:ligase activity"/>
    <property type="evidence" value="ECO:0007669"/>
    <property type="project" value="UniProtKB-KW"/>
</dbReference>
<dbReference type="PIRSF" id="PIRSF006444">
    <property type="entry name" value="PaaK"/>
    <property type="match status" value="1"/>
</dbReference>
<dbReference type="PANTHER" id="PTHR43439:SF1">
    <property type="entry name" value="PHENYLACETATE-COENZYME A LIGASE"/>
    <property type="match status" value="1"/>
</dbReference>
<comment type="similarity">
    <text evidence="1">Belongs to the phenylacetyl-CoA ligase family.</text>
</comment>
<organism evidence="4 5">
    <name type="scientific">Eiseniibacteriota bacterium</name>
    <dbReference type="NCBI Taxonomy" id="2212470"/>
    <lineage>
        <taxon>Bacteria</taxon>
        <taxon>Candidatus Eiseniibacteriota</taxon>
    </lineage>
</organism>
<comment type="pathway">
    <text evidence="1">Aromatic compound metabolism; phenylacetate degradation.</text>
</comment>
<evidence type="ECO:0000259" key="3">
    <source>
        <dbReference type="Pfam" id="PF14535"/>
    </source>
</evidence>
<keyword evidence="1" id="KW-0547">Nucleotide-binding</keyword>
<evidence type="ECO:0000256" key="1">
    <source>
        <dbReference type="PIRNR" id="PIRNR006444"/>
    </source>
</evidence>
<comment type="caution">
    <text evidence="4">The sequence shown here is derived from an EMBL/GenBank/DDBJ whole genome shotgun (WGS) entry which is preliminary data.</text>
</comment>
<accession>A0ABV6YK76</accession>
<feature type="domain" description="AMP-dependent ligase C-terminal" evidence="3">
    <location>
        <begin position="324"/>
        <end position="420"/>
    </location>
</feature>
<dbReference type="Pfam" id="PF00501">
    <property type="entry name" value="AMP-binding"/>
    <property type="match status" value="1"/>
</dbReference>
<proteinExistence type="inferred from homology"/>
<sequence>MSVEAMRKHQLGCLKDTLQRVYEKIPFYKDAFEKKGVKPADLESLDDLSKFPFTVKTDLRDNYPFGLCTEPMSNLVRIHASSGTTGKPITGPYTADDMHQWGECMARAMWAQSVRPDDIAQNAYGMGLFTGGLGFLLGFERVGCAVIPSGSGQTEKQILLMEDLGTTVVGCTPTYALTIAERASQMGKDLHKFPLRVGLFGAEPWSLEMKQKIESRMGISAQEHYGLTELMGPGVGFTCEAGTLHINEDHVFAEVIDVDTEQPVGLGEKGELVFTSLQRQAMPMVRYRTRDITRLQRSKCACGRTFLNMEKVTGRSDDMMIVSGVNVFPSQIESVLMEFEAIEPQYVIHLFKKGYIDAIRVDTEARAEHYDKGKEYLQNLAEKVSAKIQAVVGIRVPVTILESKSIPRSVGKAKRILDEREVMA</sequence>
<dbReference type="InterPro" id="IPR028154">
    <property type="entry name" value="AMP-dep_Lig_C"/>
</dbReference>
<keyword evidence="5" id="KW-1185">Reference proteome</keyword>
<name>A0ABV6YK76_UNCEI</name>
<comment type="function">
    <text evidence="1">Catalyzes the activation of phenylacetic acid (PA) to phenylacetyl-CoA (PA-CoA).</text>
</comment>